<sequence length="324" mass="37432">MNIKNFPWEDRKENDTSPVWRYSKNPIIGRYPVKNIARIFNSAVLPYHDGFVGIFRAEQHDGVPFLHVGYSKDAIHWDFEESKIKVYDDNNQLVEYRYMYDPRLVEIEGTYYAIFCTDNHGATLGLVSTKDFKTFKKIPDPFLPFNRNGVLFPRKINGKYIMMSRPSDSGHTPFGDIFLSESKDLMYWGNHRWLMGKNHLWWQNIKIGGGSIPIETKEGWLIFYHGVTGTANGFVYSMGAAILDLEDPSIVKYRCNNYLLTPSEPYEEMGFVPNVIFPCSALFDEKTGRIAIYYGAADSYIGLAFTKLDIVTDYIKTHAEKWNI</sequence>
<dbReference type="KEGG" id="ahk:NCTC10172_01380"/>
<dbReference type="AlphaFoldDB" id="A0A449BLJ1"/>
<dbReference type="PIRSF" id="PIRSF016202">
    <property type="entry name" value="PH1107"/>
    <property type="match status" value="1"/>
</dbReference>
<dbReference type="Proteomes" id="UP000290909">
    <property type="component" value="Chromosome"/>
</dbReference>
<dbReference type="GO" id="GO:0016757">
    <property type="term" value="F:glycosyltransferase activity"/>
    <property type="evidence" value="ECO:0007669"/>
    <property type="project" value="UniProtKB-KW"/>
</dbReference>
<name>A0A449BLJ1_9MOLU</name>
<dbReference type="CDD" id="cd08993">
    <property type="entry name" value="GH130"/>
    <property type="match status" value="1"/>
</dbReference>
<dbReference type="Pfam" id="PF04041">
    <property type="entry name" value="Glyco_hydro_130"/>
    <property type="match status" value="1"/>
</dbReference>
<proteinExistence type="inferred from homology"/>
<dbReference type="PANTHER" id="PTHR34106:SF1">
    <property type="entry name" value="1,4-BETA-MANNOSYL-N-ACETYLGLUCOSAMINE PHOSPHORYLASE"/>
    <property type="match status" value="1"/>
</dbReference>
<accession>A0A449BLJ1</accession>
<evidence type="ECO:0000313" key="4">
    <source>
        <dbReference type="EMBL" id="VEU83305.1"/>
    </source>
</evidence>
<keyword evidence="1" id="KW-0328">Glycosyltransferase</keyword>
<evidence type="ECO:0000256" key="2">
    <source>
        <dbReference type="ARBA" id="ARBA00022679"/>
    </source>
</evidence>
<evidence type="ECO:0000256" key="3">
    <source>
        <dbReference type="ARBA" id="ARBA00024356"/>
    </source>
</evidence>
<dbReference type="STRING" id="1408416.GCA_000702765_00544"/>
<evidence type="ECO:0000313" key="5">
    <source>
        <dbReference type="Proteomes" id="UP000290909"/>
    </source>
</evidence>
<dbReference type="InterPro" id="IPR007184">
    <property type="entry name" value="Mannoside_phosphorylase"/>
</dbReference>
<dbReference type="PANTHER" id="PTHR34106">
    <property type="entry name" value="GLYCOSIDASE"/>
    <property type="match status" value="1"/>
</dbReference>
<organism evidence="4 5">
    <name type="scientific">Acholeplasma hippikon</name>
    <dbReference type="NCBI Taxonomy" id="264636"/>
    <lineage>
        <taxon>Bacteria</taxon>
        <taxon>Bacillati</taxon>
        <taxon>Mycoplasmatota</taxon>
        <taxon>Mollicutes</taxon>
        <taxon>Acholeplasmatales</taxon>
        <taxon>Acholeplasmataceae</taxon>
        <taxon>Acholeplasma</taxon>
    </lineage>
</organism>
<reference evidence="4 5" key="1">
    <citation type="submission" date="2019-01" db="EMBL/GenBank/DDBJ databases">
        <authorList>
            <consortium name="Pathogen Informatics"/>
        </authorList>
    </citation>
    <scope>NUCLEOTIDE SEQUENCE [LARGE SCALE GENOMIC DNA]</scope>
    <source>
        <strain evidence="4 5">NCTC10172</strain>
    </source>
</reference>
<dbReference type="SUPFAM" id="SSF75005">
    <property type="entry name" value="Arabinanase/levansucrase/invertase"/>
    <property type="match status" value="1"/>
</dbReference>
<gene>
    <name evidence="4" type="ORF">NCTC10172_01380</name>
</gene>
<dbReference type="InterPro" id="IPR023296">
    <property type="entry name" value="Glyco_hydro_beta-prop_sf"/>
</dbReference>
<protein>
    <submittedName>
        <fullName evidence="4">Domain of uncharacterized function (DUF377)</fullName>
    </submittedName>
</protein>
<keyword evidence="5" id="KW-1185">Reference proteome</keyword>
<keyword evidence="2" id="KW-0808">Transferase</keyword>
<comment type="similarity">
    <text evidence="3">Belongs to the glycosyl hydrolase 130 family.</text>
</comment>
<evidence type="ECO:0000256" key="1">
    <source>
        <dbReference type="ARBA" id="ARBA00022676"/>
    </source>
</evidence>
<dbReference type="Gene3D" id="2.115.10.20">
    <property type="entry name" value="Glycosyl hydrolase domain, family 43"/>
    <property type="match status" value="1"/>
</dbReference>
<dbReference type="EMBL" id="LR215050">
    <property type="protein sequence ID" value="VEU83305.1"/>
    <property type="molecule type" value="Genomic_DNA"/>
</dbReference>